<feature type="domain" description="Peptidase M14" evidence="2">
    <location>
        <begin position="3"/>
        <end position="265"/>
    </location>
</feature>
<dbReference type="OrthoDB" id="1119199at2"/>
<evidence type="ECO:0000313" key="3">
    <source>
        <dbReference type="EMBL" id="KQC29183.1"/>
    </source>
</evidence>
<gene>
    <name evidence="3" type="ORF">AAY42_04165</name>
</gene>
<keyword evidence="4" id="KW-1185">Reference proteome</keyword>
<evidence type="ECO:0000256" key="1">
    <source>
        <dbReference type="PROSITE-ProRule" id="PRU01379"/>
    </source>
</evidence>
<protein>
    <submittedName>
        <fullName evidence="3">Peptidase M14</fullName>
    </submittedName>
</protein>
<dbReference type="Gene3D" id="3.40.630.10">
    <property type="entry name" value="Zn peptidases"/>
    <property type="match status" value="1"/>
</dbReference>
<dbReference type="PATRIC" id="fig|1547436.3.peg.875"/>
<sequence>MVNHKTFKEKSIHGRYVTSEMLKMEWLGKSETSTIKTIGSSVQENGIISISLGTGKNKILMWSQMHGNESTTTKAVVDLVNYLRSGETIATSILENCSLLIIPILNPDGAKQYTRVNANKIDLNRDAKQLTQPESKILRNVFEEFRPDYCFNLHDQRTLFSAGKDAKPATVSFLAPASDQDRQVTPTREKAMKLIVAMNKMLQQLIPGQVGRYDDGFNDNCVGDTFQMLKVPTILFEAGHFPKDYEREKTREYIFYALIESINTIAASKVEEFKSVDYLEIPENQKLFYDVIVRHVGLVNSFFEPNENIGIRFKEVLRDNKLLFEPELIDSGKLEGYFGHEILDCSSEKAIEDLYSRKEILNLILSKKK</sequence>
<dbReference type="Pfam" id="PF00246">
    <property type="entry name" value="Peptidase_M14"/>
    <property type="match status" value="1"/>
</dbReference>
<dbReference type="GO" id="GO:0004181">
    <property type="term" value="F:metallocarboxypeptidase activity"/>
    <property type="evidence" value="ECO:0007669"/>
    <property type="project" value="InterPro"/>
</dbReference>
<comment type="similarity">
    <text evidence="1">Belongs to the peptidase M14 family.</text>
</comment>
<proteinExistence type="inferred from homology"/>
<organism evidence="3 4">
    <name type="scientific">Flagellimonas eckloniae</name>
    <dbReference type="NCBI Taxonomy" id="346185"/>
    <lineage>
        <taxon>Bacteria</taxon>
        <taxon>Pseudomonadati</taxon>
        <taxon>Bacteroidota</taxon>
        <taxon>Flavobacteriia</taxon>
        <taxon>Flavobacteriales</taxon>
        <taxon>Flavobacteriaceae</taxon>
        <taxon>Flagellimonas</taxon>
    </lineage>
</organism>
<dbReference type="Proteomes" id="UP000050827">
    <property type="component" value="Unassembled WGS sequence"/>
</dbReference>
<feature type="active site" description="Proton donor/acceptor" evidence="1">
    <location>
        <position position="237"/>
    </location>
</feature>
<evidence type="ECO:0000259" key="2">
    <source>
        <dbReference type="PROSITE" id="PS52035"/>
    </source>
</evidence>
<dbReference type="GO" id="GO:0008270">
    <property type="term" value="F:zinc ion binding"/>
    <property type="evidence" value="ECO:0007669"/>
    <property type="project" value="InterPro"/>
</dbReference>
<evidence type="ECO:0000313" key="4">
    <source>
        <dbReference type="Proteomes" id="UP000050827"/>
    </source>
</evidence>
<name>A0A0Q0WUR5_9FLAO</name>
<dbReference type="AlphaFoldDB" id="A0A0Q0WUR5"/>
<accession>A0A0Q0WUR5</accession>
<comment type="caution">
    <text evidence="3">The sequence shown here is derived from an EMBL/GenBank/DDBJ whole genome shotgun (WGS) entry which is preliminary data.</text>
</comment>
<dbReference type="STRING" id="346185.AAY42_04165"/>
<dbReference type="PROSITE" id="PS52035">
    <property type="entry name" value="PEPTIDASE_M14"/>
    <property type="match status" value="1"/>
</dbReference>
<dbReference type="RefSeq" id="WP_055392738.1">
    <property type="nucleotide sequence ID" value="NZ_LCTZ01000002.1"/>
</dbReference>
<reference evidence="3 4" key="1">
    <citation type="submission" date="2015-04" db="EMBL/GenBank/DDBJ databases">
        <title>Complete genome of flavobacterium.</title>
        <authorList>
            <person name="Kwon Y.M."/>
            <person name="Kim S.-J."/>
        </authorList>
    </citation>
    <scope>NUCLEOTIDE SEQUENCE [LARGE SCALE GENOMIC DNA]</scope>
    <source>
        <strain evidence="3 4">DK169</strain>
    </source>
</reference>
<dbReference type="SUPFAM" id="SSF53187">
    <property type="entry name" value="Zn-dependent exopeptidases"/>
    <property type="match status" value="1"/>
</dbReference>
<dbReference type="CDD" id="cd06239">
    <property type="entry name" value="M14-like"/>
    <property type="match status" value="1"/>
</dbReference>
<dbReference type="InterPro" id="IPR000834">
    <property type="entry name" value="Peptidase_M14"/>
</dbReference>
<dbReference type="GO" id="GO:0006508">
    <property type="term" value="P:proteolysis"/>
    <property type="evidence" value="ECO:0007669"/>
    <property type="project" value="InterPro"/>
</dbReference>
<dbReference type="EMBL" id="LCTZ01000002">
    <property type="protein sequence ID" value="KQC29183.1"/>
    <property type="molecule type" value="Genomic_DNA"/>
</dbReference>